<protein>
    <submittedName>
        <fullName evidence="2">PEP-CTERM sorting domain-containing protein</fullName>
    </submittedName>
</protein>
<evidence type="ECO:0000313" key="3">
    <source>
        <dbReference type="Proteomes" id="UP000623967"/>
    </source>
</evidence>
<sequence length="97" mass="9943">FVLKFGTGSLGGDNTYFFQNVGELDKLVFSNEQVNFLTGACGANNCNIGRLSHYTLFEGATGGGGGAGGEVPEPATVALLGLGLLGFAASRRKARKA</sequence>
<comment type="caution">
    <text evidence="2">The sequence shown here is derived from an EMBL/GenBank/DDBJ whole genome shotgun (WGS) entry which is preliminary data.</text>
</comment>
<reference evidence="2 3" key="1">
    <citation type="submission" date="2021-01" db="EMBL/GenBank/DDBJ databases">
        <title>Genome public.</title>
        <authorList>
            <person name="Liu C."/>
            <person name="Sun Q."/>
        </authorList>
    </citation>
    <scope>NUCLEOTIDE SEQUENCE [LARGE SCALE GENOMIC DNA]</scope>
    <source>
        <strain evidence="2 3">YIM B02564</strain>
    </source>
</reference>
<evidence type="ECO:0000313" key="2">
    <source>
        <dbReference type="EMBL" id="MBL4954017.1"/>
    </source>
</evidence>
<organism evidence="2 3">
    <name type="scientific">Neobacillus paridis</name>
    <dbReference type="NCBI Taxonomy" id="2803862"/>
    <lineage>
        <taxon>Bacteria</taxon>
        <taxon>Bacillati</taxon>
        <taxon>Bacillota</taxon>
        <taxon>Bacilli</taxon>
        <taxon>Bacillales</taxon>
        <taxon>Bacillaceae</taxon>
        <taxon>Neobacillus</taxon>
    </lineage>
</organism>
<evidence type="ECO:0000259" key="1">
    <source>
        <dbReference type="Pfam" id="PF07589"/>
    </source>
</evidence>
<accession>A0ABS1TRX0</accession>
<dbReference type="Pfam" id="PF07589">
    <property type="entry name" value="PEP-CTERM"/>
    <property type="match status" value="1"/>
</dbReference>
<proteinExistence type="predicted"/>
<feature type="non-terminal residue" evidence="2">
    <location>
        <position position="1"/>
    </location>
</feature>
<gene>
    <name evidence="2" type="ORF">JK635_17775</name>
</gene>
<feature type="domain" description="Ice-binding protein C-terminal" evidence="1">
    <location>
        <begin position="71"/>
        <end position="92"/>
    </location>
</feature>
<dbReference type="InterPro" id="IPR013424">
    <property type="entry name" value="Ice-binding_C"/>
</dbReference>
<dbReference type="EMBL" id="JAESWB010000276">
    <property type="protein sequence ID" value="MBL4954017.1"/>
    <property type="molecule type" value="Genomic_DNA"/>
</dbReference>
<dbReference type="Proteomes" id="UP000623967">
    <property type="component" value="Unassembled WGS sequence"/>
</dbReference>
<name>A0ABS1TRX0_9BACI</name>
<keyword evidence="3" id="KW-1185">Reference proteome</keyword>
<dbReference type="NCBIfam" id="TIGR02595">
    <property type="entry name" value="PEP_CTERM"/>
    <property type="match status" value="1"/>
</dbReference>